<protein>
    <submittedName>
        <fullName evidence="3">Cobaltochelatase subunit CobN</fullName>
    </submittedName>
</protein>
<keyword evidence="4" id="KW-1185">Reference proteome</keyword>
<gene>
    <name evidence="3" type="ORF">J4N46_10780</name>
</gene>
<comment type="caution">
    <text evidence="3">The sequence shown here is derived from an EMBL/GenBank/DDBJ whole genome shotgun (WGS) entry which is preliminary data.</text>
</comment>
<name>A0ABS3PZY0_9FLAO</name>
<dbReference type="Pfam" id="PF02514">
    <property type="entry name" value="CobN-Mg_chel"/>
    <property type="match status" value="1"/>
</dbReference>
<dbReference type="RefSeq" id="WP_208059298.1">
    <property type="nucleotide sequence ID" value="NZ_JAGDYP010000009.1"/>
</dbReference>
<keyword evidence="1" id="KW-0472">Membrane</keyword>
<feature type="transmembrane region" description="Helical" evidence="1">
    <location>
        <begin position="1394"/>
        <end position="1414"/>
    </location>
</feature>
<proteinExistence type="predicted"/>
<evidence type="ECO:0000313" key="3">
    <source>
        <dbReference type="EMBL" id="MBO1884881.1"/>
    </source>
</evidence>
<evidence type="ECO:0000313" key="4">
    <source>
        <dbReference type="Proteomes" id="UP000681610"/>
    </source>
</evidence>
<accession>A0ABS3PZY0</accession>
<dbReference type="EMBL" id="JAGDYP010000009">
    <property type="protein sequence ID" value="MBO1884881.1"/>
    <property type="molecule type" value="Genomic_DNA"/>
</dbReference>
<evidence type="ECO:0000256" key="1">
    <source>
        <dbReference type="SAM" id="Phobius"/>
    </source>
</evidence>
<feature type="domain" description="CobN/magnesium chelatase" evidence="2">
    <location>
        <begin position="123"/>
        <end position="1310"/>
    </location>
</feature>
<dbReference type="Proteomes" id="UP000681610">
    <property type="component" value="Unassembled WGS sequence"/>
</dbReference>
<organism evidence="3 4">
    <name type="scientific">Capnocytophaga bilenii</name>
    <dbReference type="NCBI Taxonomy" id="2819369"/>
    <lineage>
        <taxon>Bacteria</taxon>
        <taxon>Pseudomonadati</taxon>
        <taxon>Bacteroidota</taxon>
        <taxon>Flavobacteriia</taxon>
        <taxon>Flavobacteriales</taxon>
        <taxon>Flavobacteriaceae</taxon>
        <taxon>Capnocytophaga</taxon>
    </lineage>
</organism>
<dbReference type="PANTHER" id="PTHR44119:SF4">
    <property type="entry name" value="AEROBIC COBALTOCHELATASE SUBUNIT COBN"/>
    <property type="match status" value="1"/>
</dbReference>
<evidence type="ECO:0000259" key="2">
    <source>
        <dbReference type="Pfam" id="PF02514"/>
    </source>
</evidence>
<dbReference type="InterPro" id="IPR003672">
    <property type="entry name" value="CobN/Mg_chltase"/>
</dbReference>
<reference evidence="3 4" key="1">
    <citation type="submission" date="2021-03" db="EMBL/GenBank/DDBJ databases">
        <title>Isolation and description of Capnocytophaga bilenii sp. nov., a novel Capnocytophaga species, isolated from a gingivitis subject.</title>
        <authorList>
            <person name="Antezack A."/>
            <person name="Monnet-Corti V."/>
            <person name="La Scola B."/>
        </authorList>
    </citation>
    <scope>NUCLEOTIDE SEQUENCE [LARGE SCALE GENOMIC DNA]</scope>
    <source>
        <strain evidence="3 4">Marseille-Q4570</strain>
    </source>
</reference>
<dbReference type="PANTHER" id="PTHR44119">
    <property type="entry name" value="MAGNESIUM-CHELATASE SUBUNIT CHLH, CHLOROPLASTIC"/>
    <property type="match status" value="1"/>
</dbReference>
<keyword evidence="1" id="KW-0812">Transmembrane</keyword>
<keyword evidence="1" id="KW-1133">Transmembrane helix</keyword>
<sequence>MKKRILMLLALAIVAFGGYMVWRNYIATTRIALVNFVSYQASNIALSNEDKFIKFEEVPLDQLDQLKKYDFVLVWAMGLKISDEQRNQLIEAANRVPFHSFAVTNPDNDISSLSETELKKVTSYLESANKTNYQNLARYVRKYIDRKWFATEPSAPIERKENVYFHLDDERSFDNLPDFETYLKQNNFYKEGAPRIAMVAGLHEPFGGNKEHLNGVIKALQDEGMNVYPFTSQGKRIEFLEAIKPDAVVYFPHGQMMMGNPESYINWAKQHNVPLFTGLSVLSMKEDWEKDPMGMAGGFMGQTIVMPELDGALYPYVVIAEEKNKDGYYFLNAIENRAKKFAKIIHNFTQLKHKANGDKKLAIVYFKGIGLNPAAAQGLEVEESIYNFLQQLQAQGYNVGQLPSLANFKQLLLTHANTYRGNAKGDIEQFFAQGKPALVEANQLTSWMQQTLPPTLYQQVIAHNGAVPGTYLSTTQNGKDYLAVSQLTLGNITILPQPPAAVSTEDDFKVQHGVQEIPPYAYFGAYMWVQNGLKADALIHFGTHGSLEFTPHKQVALSDYDWPDICVGTVPHFYYYTIGNIGEAMIAKRRSYGGIVSYLTPAFTESDMRNTFNELEKTFLSYEKSKNPTDKQAIGLHIKKLAVSMGLHRDLRLDSILTKPYTDDEITKLENFAEEIATEKINGEFYITGVPYSPDKINSTVLAMSADPIAYSLATLDKHKGKVTEKDLKRKAFFTAHYLNPAKALVQQILAGKEVTTAFICDYAHITPEELQKAKETIETEEGGKMPYFLRQQLQREANKGKTATATAAATQTATMAATATHTGKKPDAVGRPTKIKAPVKKEDRKPLTPEELAAINAKKAKIDHARALVDIEKTITNVVRYQKGLQESPQRELQAFINALNGGYTPPSSGGDAVANPNGVPTGRNLYGINAESTPSKLAWDRGVALADNVINEYKNKHGEYPKKIAYTFWSSEFIETEGVSIAQALYMLGVEPVWDTFGRVGDVRVIPSEELGRPRIDVVIQTSGQFRDLAASRLFLLNKAIEMVSALPEEKYANEVSAGSVDIEKELVQAGVPPKEAREMATRRIFGGLQGRYDTGIKELINAGDKWETQQDIAQVYLHNMGAFYGSQEEWSKFQEGMFRAAIKNADVLIQPRQNNTWGALSLDHVYEFMGGMNAAIKEVTGKDPDAYLADYRNHKNMHVQELKEAVGVEARSTILNPKYIKEMMKGKASSAGQIAEIVTNMHGWEATRPELIDDALWNEVYNTYIEDKQQLGITDFIKKENVAALQEVSAVMLEATRKGMWKASAAQIAHLADLHTTLTQQYGVSSSQFSSENKKLQAYIAQKATAENAKAYQQQLAKSQQGKQEAVDGKNSKLLKKEEVNPAGEQKKVSFSALWIGIGVVVAFVALVIFVRKRRKRS</sequence>